<accession>A0A917A0T1</accession>
<name>A0A917A0T1_9SPHN</name>
<evidence type="ECO:0000313" key="4">
    <source>
        <dbReference type="Proteomes" id="UP000635071"/>
    </source>
</evidence>
<dbReference type="NCBIfam" id="TIGR02595">
    <property type="entry name" value="PEP_CTERM"/>
    <property type="match status" value="1"/>
</dbReference>
<gene>
    <name evidence="3" type="ORF">GCM10011529_29630</name>
</gene>
<dbReference type="Pfam" id="PF07589">
    <property type="entry name" value="PEP-CTERM"/>
    <property type="match status" value="1"/>
</dbReference>
<dbReference type="EMBL" id="BMJM01000015">
    <property type="protein sequence ID" value="GGE21097.1"/>
    <property type="molecule type" value="Genomic_DNA"/>
</dbReference>
<feature type="domain" description="Ice-binding protein C-terminal" evidence="2">
    <location>
        <begin position="202"/>
        <end position="226"/>
    </location>
</feature>
<protein>
    <recommendedName>
        <fullName evidence="2">Ice-binding protein C-terminal domain-containing protein</fullName>
    </recommendedName>
</protein>
<proteinExistence type="predicted"/>
<reference evidence="3" key="1">
    <citation type="journal article" date="2014" name="Int. J. Syst. Evol. Microbiol.">
        <title>Complete genome sequence of Corynebacterium casei LMG S-19264T (=DSM 44701T), isolated from a smear-ripened cheese.</title>
        <authorList>
            <consortium name="US DOE Joint Genome Institute (JGI-PGF)"/>
            <person name="Walter F."/>
            <person name="Albersmeier A."/>
            <person name="Kalinowski J."/>
            <person name="Ruckert C."/>
        </authorList>
    </citation>
    <scope>NUCLEOTIDE SEQUENCE</scope>
    <source>
        <strain evidence="3">CGMCC 1.15519</strain>
    </source>
</reference>
<organism evidence="3 4">
    <name type="scientific">Sandarakinorhabdus glacialis</name>
    <dbReference type="NCBI Taxonomy" id="1614636"/>
    <lineage>
        <taxon>Bacteria</taxon>
        <taxon>Pseudomonadati</taxon>
        <taxon>Pseudomonadota</taxon>
        <taxon>Alphaproteobacteria</taxon>
        <taxon>Sphingomonadales</taxon>
        <taxon>Sphingosinicellaceae</taxon>
        <taxon>Sandarakinorhabdus</taxon>
    </lineage>
</organism>
<evidence type="ECO:0000259" key="2">
    <source>
        <dbReference type="Pfam" id="PF07589"/>
    </source>
</evidence>
<reference evidence="3" key="2">
    <citation type="submission" date="2020-09" db="EMBL/GenBank/DDBJ databases">
        <authorList>
            <person name="Sun Q."/>
            <person name="Zhou Y."/>
        </authorList>
    </citation>
    <scope>NUCLEOTIDE SEQUENCE</scope>
    <source>
        <strain evidence="3">CGMCC 1.15519</strain>
    </source>
</reference>
<keyword evidence="4" id="KW-1185">Reference proteome</keyword>
<feature type="signal peptide" evidence="1">
    <location>
        <begin position="1"/>
        <end position="24"/>
    </location>
</feature>
<dbReference type="InterPro" id="IPR013424">
    <property type="entry name" value="Ice-binding_C"/>
</dbReference>
<evidence type="ECO:0000256" key="1">
    <source>
        <dbReference type="SAM" id="SignalP"/>
    </source>
</evidence>
<comment type="caution">
    <text evidence="3">The sequence shown here is derived from an EMBL/GenBank/DDBJ whole genome shotgun (WGS) entry which is preliminary data.</text>
</comment>
<dbReference type="AlphaFoldDB" id="A0A917A0T1"/>
<dbReference type="RefSeq" id="WP_243450805.1">
    <property type="nucleotide sequence ID" value="NZ_BMJM01000015.1"/>
</dbReference>
<feature type="chain" id="PRO_5036976842" description="Ice-binding protein C-terminal domain-containing protein" evidence="1">
    <location>
        <begin position="25"/>
        <end position="232"/>
    </location>
</feature>
<sequence>MRLLTVIAPALVATSLTFSAGAMAAQTVQITGLYNTGVDALGSPIADNAVDAHWSLTAAPVGYTLGNTYAAPVNGVFPVNGPWLSNTAVSRWLTPTDSAANHAPGQYSYTLSFVVTPSQLASTGFFTGRLAADNSVTSILLNQTALTVPGGTNFNVWSNFGTTSGFVAGLNTLTINTLNDAGSSGNPTGLRLEFLSSGITDSVPEPATWAMLVIGFGLVGASLRRRKAVLAA</sequence>
<dbReference type="NCBIfam" id="NF035944">
    <property type="entry name" value="PEPxxWA-CTERM"/>
    <property type="match status" value="1"/>
</dbReference>
<keyword evidence="1" id="KW-0732">Signal</keyword>
<evidence type="ECO:0000313" key="3">
    <source>
        <dbReference type="EMBL" id="GGE21097.1"/>
    </source>
</evidence>
<dbReference type="Proteomes" id="UP000635071">
    <property type="component" value="Unassembled WGS sequence"/>
</dbReference>